<feature type="region of interest" description="Disordered" evidence="1">
    <location>
        <begin position="157"/>
        <end position="176"/>
    </location>
</feature>
<dbReference type="EMBL" id="JARJCN010000027">
    <property type="protein sequence ID" value="KAJ7088035.1"/>
    <property type="molecule type" value="Genomic_DNA"/>
</dbReference>
<accession>A0AAD6U362</accession>
<protein>
    <submittedName>
        <fullName evidence="2">Uncharacterized protein</fullName>
    </submittedName>
</protein>
<gene>
    <name evidence="2" type="ORF">B0H15DRAFT_295821</name>
</gene>
<dbReference type="Proteomes" id="UP001222325">
    <property type="component" value="Unassembled WGS sequence"/>
</dbReference>
<comment type="caution">
    <text evidence="2">The sequence shown here is derived from an EMBL/GenBank/DDBJ whole genome shotgun (WGS) entry which is preliminary data.</text>
</comment>
<feature type="region of interest" description="Disordered" evidence="1">
    <location>
        <begin position="70"/>
        <end position="95"/>
    </location>
</feature>
<evidence type="ECO:0000256" key="1">
    <source>
        <dbReference type="SAM" id="MobiDB-lite"/>
    </source>
</evidence>
<name>A0AAD6U362_9AGAR</name>
<dbReference type="AlphaFoldDB" id="A0AAD6U362"/>
<proteinExistence type="predicted"/>
<sequence>MNTLFSAIRRAAYAVRRRCARFPIPARNPIPVSSLPLLSCPTPMILVHYLWLPSLPLASPALPHPYSRIARRRRPKRLSPPSSSTNPSSPPPRFITQLTTHSVRAVPVDLPPLRGVSKRDSESFSARKSTFRATPVPPESAVLASIYFVELRISPNSQAQGDSPPLSSDHRRRPPSCDAKLGTTYAALRAHEIDAEIRGSAVFLLRSNPFQISTAGTEASVIGRHPSGSES</sequence>
<organism evidence="2 3">
    <name type="scientific">Mycena belliarum</name>
    <dbReference type="NCBI Taxonomy" id="1033014"/>
    <lineage>
        <taxon>Eukaryota</taxon>
        <taxon>Fungi</taxon>
        <taxon>Dikarya</taxon>
        <taxon>Basidiomycota</taxon>
        <taxon>Agaricomycotina</taxon>
        <taxon>Agaricomycetes</taxon>
        <taxon>Agaricomycetidae</taxon>
        <taxon>Agaricales</taxon>
        <taxon>Marasmiineae</taxon>
        <taxon>Mycenaceae</taxon>
        <taxon>Mycena</taxon>
    </lineage>
</organism>
<keyword evidence="3" id="KW-1185">Reference proteome</keyword>
<evidence type="ECO:0000313" key="2">
    <source>
        <dbReference type="EMBL" id="KAJ7088035.1"/>
    </source>
</evidence>
<evidence type="ECO:0000313" key="3">
    <source>
        <dbReference type="Proteomes" id="UP001222325"/>
    </source>
</evidence>
<feature type="region of interest" description="Disordered" evidence="1">
    <location>
        <begin position="109"/>
        <end position="131"/>
    </location>
</feature>
<reference evidence="2" key="1">
    <citation type="submission" date="2023-03" db="EMBL/GenBank/DDBJ databases">
        <title>Massive genome expansion in bonnet fungi (Mycena s.s.) driven by repeated elements and novel gene families across ecological guilds.</title>
        <authorList>
            <consortium name="Lawrence Berkeley National Laboratory"/>
            <person name="Harder C.B."/>
            <person name="Miyauchi S."/>
            <person name="Viragh M."/>
            <person name="Kuo A."/>
            <person name="Thoen E."/>
            <person name="Andreopoulos B."/>
            <person name="Lu D."/>
            <person name="Skrede I."/>
            <person name="Drula E."/>
            <person name="Henrissat B."/>
            <person name="Morin E."/>
            <person name="Kohler A."/>
            <person name="Barry K."/>
            <person name="LaButti K."/>
            <person name="Morin E."/>
            <person name="Salamov A."/>
            <person name="Lipzen A."/>
            <person name="Mereny Z."/>
            <person name="Hegedus B."/>
            <person name="Baldrian P."/>
            <person name="Stursova M."/>
            <person name="Weitz H."/>
            <person name="Taylor A."/>
            <person name="Grigoriev I.V."/>
            <person name="Nagy L.G."/>
            <person name="Martin F."/>
            <person name="Kauserud H."/>
        </authorList>
    </citation>
    <scope>NUCLEOTIDE SEQUENCE</scope>
    <source>
        <strain evidence="2">CBHHK173m</strain>
    </source>
</reference>